<feature type="compositionally biased region" description="Polar residues" evidence="1">
    <location>
        <begin position="225"/>
        <end position="235"/>
    </location>
</feature>
<keyword evidence="3" id="KW-1185">Reference proteome</keyword>
<feature type="region of interest" description="Disordered" evidence="1">
    <location>
        <begin position="199"/>
        <end position="282"/>
    </location>
</feature>
<feature type="region of interest" description="Disordered" evidence="1">
    <location>
        <begin position="476"/>
        <end position="498"/>
    </location>
</feature>
<feature type="region of interest" description="Disordered" evidence="1">
    <location>
        <begin position="1"/>
        <end position="50"/>
    </location>
</feature>
<dbReference type="Proteomes" id="UP000467700">
    <property type="component" value="Unassembled WGS sequence"/>
</dbReference>
<sequence>MATPSSEQGPLHMEQSALESPTLSSRKRNREDESLDDSIWDLTDDGRPKTRRVNPQRLAIRLGPDLVAEMEALIVPGAKMPTFAIRKDFQERYAVDRRHIYDYFHSRGLRVAKEDKHTNLIRGRAMKAQAQAQAQAESQTILTTPSAVPKEETSSCDTVPQRPFLVKAPRSPKLRGRPPKQQMKIQEKKLKLMRRLNASAPKVTNKSCSPDTSSSLTSSAETSSDPGATTSSGTDTDWETPSPCPQFTLPADSSDDTDNAGPFPDFLDSPDDFVSRYGDSPENFQQPFLDAETTFCETSFDSFMMADEDSLLTEGGRTELYDLINNSISRGRPFQDSSGSFNPFTSDGFRSCSSYRLPQSRQTRKVGMYATGAIISSDVTSADYQDLRKWLSDEVDLYHPTLESHEYNPIRDSLEGGYDLLGLCSGTIVSGPGDFHYGENFASSEPKNRVLSVNPLSRAEYVGENTPSTLVLDKRNIENLEPGSSENHPASLPTTKDA</sequence>
<comment type="caution">
    <text evidence="2">The sequence shown here is derived from an EMBL/GenBank/DDBJ whole genome shotgun (WGS) entry which is preliminary data.</text>
</comment>
<proteinExistence type="predicted"/>
<evidence type="ECO:0000313" key="3">
    <source>
        <dbReference type="Proteomes" id="UP000467700"/>
    </source>
</evidence>
<feature type="compositionally biased region" description="Low complexity" evidence="1">
    <location>
        <begin position="207"/>
        <end position="224"/>
    </location>
</feature>
<protein>
    <submittedName>
        <fullName evidence="2">Uncharacterized protein</fullName>
    </submittedName>
</protein>
<feature type="compositionally biased region" description="Polar residues" evidence="1">
    <location>
        <begin position="137"/>
        <end position="146"/>
    </location>
</feature>
<dbReference type="OrthoDB" id="3038119at2759"/>
<evidence type="ECO:0000313" key="2">
    <source>
        <dbReference type="EMBL" id="CAA7264770.1"/>
    </source>
</evidence>
<dbReference type="AlphaFoldDB" id="A0A8S0WC90"/>
<gene>
    <name evidence="2" type="ORF">AAE3_LOCUS7237</name>
</gene>
<feature type="compositionally biased region" description="Acidic residues" evidence="1">
    <location>
        <begin position="33"/>
        <end position="43"/>
    </location>
</feature>
<evidence type="ECO:0000256" key="1">
    <source>
        <dbReference type="SAM" id="MobiDB-lite"/>
    </source>
</evidence>
<feature type="region of interest" description="Disordered" evidence="1">
    <location>
        <begin position="133"/>
        <end position="185"/>
    </location>
</feature>
<feature type="compositionally biased region" description="Polar residues" evidence="1">
    <location>
        <begin position="482"/>
        <end position="498"/>
    </location>
</feature>
<name>A0A8S0WC90_CYCAE</name>
<accession>A0A8S0WC90</accession>
<organism evidence="2 3">
    <name type="scientific">Cyclocybe aegerita</name>
    <name type="common">Black poplar mushroom</name>
    <name type="synonym">Agrocybe aegerita</name>
    <dbReference type="NCBI Taxonomy" id="1973307"/>
    <lineage>
        <taxon>Eukaryota</taxon>
        <taxon>Fungi</taxon>
        <taxon>Dikarya</taxon>
        <taxon>Basidiomycota</taxon>
        <taxon>Agaricomycotina</taxon>
        <taxon>Agaricomycetes</taxon>
        <taxon>Agaricomycetidae</taxon>
        <taxon>Agaricales</taxon>
        <taxon>Agaricineae</taxon>
        <taxon>Bolbitiaceae</taxon>
        <taxon>Cyclocybe</taxon>
    </lineage>
</organism>
<reference evidence="2 3" key="1">
    <citation type="submission" date="2020-01" db="EMBL/GenBank/DDBJ databases">
        <authorList>
            <person name="Gupta K D."/>
        </authorList>
    </citation>
    <scope>NUCLEOTIDE SEQUENCE [LARGE SCALE GENOMIC DNA]</scope>
</reference>
<dbReference type="EMBL" id="CACVBS010000046">
    <property type="protein sequence ID" value="CAA7264770.1"/>
    <property type="molecule type" value="Genomic_DNA"/>
</dbReference>